<dbReference type="WBParaSite" id="PTRK_0000648200.1">
    <property type="protein sequence ID" value="PTRK_0000648200.1"/>
    <property type="gene ID" value="PTRK_0000648200"/>
</dbReference>
<dbReference type="PROSITE" id="PS51219">
    <property type="entry name" value="DPCK"/>
    <property type="match status" value="1"/>
</dbReference>
<protein>
    <submittedName>
        <fullName evidence="5">Dephospho-CoA kinase domain-containing protein</fullName>
    </submittedName>
</protein>
<dbReference type="NCBIfam" id="TIGR00152">
    <property type="entry name" value="dephospho-CoA kinase"/>
    <property type="match status" value="1"/>
</dbReference>
<name>A0A0N4ZFF1_PARTI</name>
<evidence type="ECO:0000313" key="4">
    <source>
        <dbReference type="Proteomes" id="UP000038045"/>
    </source>
</evidence>
<dbReference type="InterPro" id="IPR001977">
    <property type="entry name" value="Depp_CoAkinase"/>
</dbReference>
<reference evidence="5" key="1">
    <citation type="submission" date="2017-02" db="UniProtKB">
        <authorList>
            <consortium name="WormBaseParasite"/>
        </authorList>
    </citation>
    <scope>IDENTIFICATION</scope>
</reference>
<dbReference type="PANTHER" id="PTHR10695:SF46">
    <property type="entry name" value="BIFUNCTIONAL COENZYME A SYNTHASE-RELATED"/>
    <property type="match status" value="1"/>
</dbReference>
<evidence type="ECO:0000256" key="1">
    <source>
        <dbReference type="ARBA" id="ARBA00022741"/>
    </source>
</evidence>
<dbReference type="Pfam" id="PF01121">
    <property type="entry name" value="CoaE"/>
    <property type="match status" value="1"/>
</dbReference>
<dbReference type="AlphaFoldDB" id="A0A0N4ZFF1"/>
<dbReference type="Gene3D" id="3.40.50.300">
    <property type="entry name" value="P-loop containing nucleotide triphosphate hydrolases"/>
    <property type="match status" value="1"/>
</dbReference>
<keyword evidence="3" id="KW-0472">Membrane</keyword>
<evidence type="ECO:0000256" key="3">
    <source>
        <dbReference type="SAM" id="Phobius"/>
    </source>
</evidence>
<evidence type="ECO:0000313" key="5">
    <source>
        <dbReference type="WBParaSite" id="PTRK_0000648200.1"/>
    </source>
</evidence>
<proteinExistence type="inferred from homology"/>
<keyword evidence="4" id="KW-1185">Reference proteome</keyword>
<dbReference type="SUPFAM" id="SSF52540">
    <property type="entry name" value="P-loop containing nucleoside triphosphate hydrolases"/>
    <property type="match status" value="1"/>
</dbReference>
<dbReference type="CDD" id="cd02022">
    <property type="entry name" value="DPCK"/>
    <property type="match status" value="1"/>
</dbReference>
<dbReference type="Proteomes" id="UP000038045">
    <property type="component" value="Unplaced"/>
</dbReference>
<accession>A0A0N4ZFF1</accession>
<dbReference type="InterPro" id="IPR027417">
    <property type="entry name" value="P-loop_NTPase"/>
</dbReference>
<dbReference type="HAMAP" id="MF_00376">
    <property type="entry name" value="Dephospho_CoA_kinase"/>
    <property type="match status" value="1"/>
</dbReference>
<dbReference type="GO" id="GO:0004140">
    <property type="term" value="F:dephospho-CoA kinase activity"/>
    <property type="evidence" value="ECO:0007669"/>
    <property type="project" value="InterPro"/>
</dbReference>
<dbReference type="STRING" id="131310.A0A0N4ZFF1"/>
<keyword evidence="3" id="KW-1133">Transmembrane helix</keyword>
<keyword evidence="3" id="KW-0812">Transmembrane</keyword>
<dbReference type="PANTHER" id="PTHR10695">
    <property type="entry name" value="DEPHOSPHO-COA KINASE-RELATED"/>
    <property type="match status" value="1"/>
</dbReference>
<keyword evidence="2" id="KW-0067">ATP-binding</keyword>
<keyword evidence="1" id="KW-0547">Nucleotide-binding</keyword>
<dbReference type="GO" id="GO:0015937">
    <property type="term" value="P:coenzyme A biosynthetic process"/>
    <property type="evidence" value="ECO:0007669"/>
    <property type="project" value="InterPro"/>
</dbReference>
<organism evidence="4 5">
    <name type="scientific">Parastrongyloides trichosuri</name>
    <name type="common">Possum-specific nematode worm</name>
    <dbReference type="NCBI Taxonomy" id="131310"/>
    <lineage>
        <taxon>Eukaryota</taxon>
        <taxon>Metazoa</taxon>
        <taxon>Ecdysozoa</taxon>
        <taxon>Nematoda</taxon>
        <taxon>Chromadorea</taxon>
        <taxon>Rhabditida</taxon>
        <taxon>Tylenchina</taxon>
        <taxon>Panagrolaimomorpha</taxon>
        <taxon>Strongyloidoidea</taxon>
        <taxon>Strongyloididae</taxon>
        <taxon>Parastrongyloides</taxon>
    </lineage>
</organism>
<sequence>MYLVGLTGGIGTGKSTVSGRLRSHNIPVIDADVIARDIVKKGTDVHKRLREVFDSEYFDENSGELIREKMAEYVFRDINARKLLNSITHPAIRRRIIIEILKGFFCGHQFIVLDIPLLFESGMDKFVQKIVVVTCDGEIQVNRLMKRDNIPRSEAANKINAQMPLNMKVERANFIIDNNGSVEDTLEIVDKLVLRLRECWIGGIIKCIVGGVLLFILSSLLKYF</sequence>
<evidence type="ECO:0000256" key="2">
    <source>
        <dbReference type="ARBA" id="ARBA00022840"/>
    </source>
</evidence>
<feature type="transmembrane region" description="Helical" evidence="3">
    <location>
        <begin position="200"/>
        <end position="221"/>
    </location>
</feature>
<dbReference type="GO" id="GO:0005524">
    <property type="term" value="F:ATP binding"/>
    <property type="evidence" value="ECO:0007669"/>
    <property type="project" value="UniProtKB-KW"/>
</dbReference>